<evidence type="ECO:0000313" key="2">
    <source>
        <dbReference type="EMBL" id="VFK30400.1"/>
    </source>
</evidence>
<keyword evidence="1" id="KW-0812">Transmembrane</keyword>
<sequence length="224" mass="24511">MLSNYWKVIGTSVALMIIFSTFMILIIAYIGIDDPHARIITGKILSLFALAAFGQSEALKIYLHNNQQKNISILGVLNKIGVALTIGIALLLMLKIYEIEHNRIGGSFDSLEVIMVILDNIIHGILKHSEIVSLVPLLIFAVINLLLWTNGEGGEEIGRVCFVVSDIPVLLPMVGAIALISMIESYGSTSYKLLVGGATVMLIFSSIILTECTKGLLYRDLEHK</sequence>
<evidence type="ECO:0000313" key="3">
    <source>
        <dbReference type="EMBL" id="VFK75201.1"/>
    </source>
</evidence>
<feature type="transmembrane region" description="Helical" evidence="1">
    <location>
        <begin position="12"/>
        <end position="32"/>
    </location>
</feature>
<dbReference type="EMBL" id="CAADGH010000017">
    <property type="protein sequence ID" value="VFK75201.1"/>
    <property type="molecule type" value="Genomic_DNA"/>
</dbReference>
<evidence type="ECO:0000256" key="1">
    <source>
        <dbReference type="SAM" id="Phobius"/>
    </source>
</evidence>
<feature type="transmembrane region" description="Helical" evidence="1">
    <location>
        <begin position="131"/>
        <end position="148"/>
    </location>
</feature>
<proteinExistence type="predicted"/>
<reference evidence="2" key="1">
    <citation type="submission" date="2019-02" db="EMBL/GenBank/DDBJ databases">
        <authorList>
            <person name="Gruber-Vodicka R. H."/>
            <person name="Seah K. B. B."/>
        </authorList>
    </citation>
    <scope>NUCLEOTIDE SEQUENCE</scope>
    <source>
        <strain evidence="3">BECK_BZ198</strain>
        <strain evidence="2">BECK_BZ199</strain>
    </source>
</reference>
<organism evidence="2">
    <name type="scientific">Candidatus Kentrum sp. MB</name>
    <dbReference type="NCBI Taxonomy" id="2138164"/>
    <lineage>
        <taxon>Bacteria</taxon>
        <taxon>Pseudomonadati</taxon>
        <taxon>Pseudomonadota</taxon>
        <taxon>Gammaproteobacteria</taxon>
        <taxon>Candidatus Kentrum</taxon>
    </lineage>
</organism>
<keyword evidence="1" id="KW-1133">Transmembrane helix</keyword>
<name>A0A450XM46_9GAMM</name>
<feature type="transmembrane region" description="Helical" evidence="1">
    <location>
        <begin position="189"/>
        <end position="209"/>
    </location>
</feature>
<protein>
    <submittedName>
        <fullName evidence="2">Uncharacterized protein</fullName>
    </submittedName>
</protein>
<feature type="transmembrane region" description="Helical" evidence="1">
    <location>
        <begin position="44"/>
        <end position="63"/>
    </location>
</feature>
<dbReference type="EMBL" id="CAADFQ010000015">
    <property type="protein sequence ID" value="VFK30400.1"/>
    <property type="molecule type" value="Genomic_DNA"/>
</dbReference>
<accession>A0A450XM46</accession>
<keyword evidence="1" id="KW-0472">Membrane</keyword>
<gene>
    <name evidence="3" type="ORF">BECKMB1821H_GA0114242_101734</name>
    <name evidence="2" type="ORF">BECKMB1821I_GA0114274_101534</name>
</gene>
<feature type="transmembrane region" description="Helical" evidence="1">
    <location>
        <begin position="160"/>
        <end position="183"/>
    </location>
</feature>
<feature type="transmembrane region" description="Helical" evidence="1">
    <location>
        <begin position="75"/>
        <end position="94"/>
    </location>
</feature>
<dbReference type="AlphaFoldDB" id="A0A450XM46"/>